<keyword evidence="5 7" id="KW-0472">Membrane</keyword>
<sequence length="238" mass="25046">MTPSPQPATPAAPPAAAASPTAPVAPPAADVAPPAADVAPPVARAAPPAAHVASPTAHVAPPLWVRLCHWTNAVVFAVMLTSGWQIYNAAPFWIAGFKSYLTLGGSLPGALMWHFAGMWLLAANGLVALTLLLTTGRLRRQYLSLGATHKGSDRSRVQKIAYLGVLSLLALIVLSGLSIWKPVQLQWLTQAFGGYQTARQAHFICMSLLAMFVAGHICLALLSPRLLLAMLGLKRNAS</sequence>
<dbReference type="InterPro" id="IPR016174">
    <property type="entry name" value="Di-haem_cyt_TM"/>
</dbReference>
<dbReference type="SUPFAM" id="SSF81342">
    <property type="entry name" value="Transmembrane di-heme cytochromes"/>
    <property type="match status" value="1"/>
</dbReference>
<keyword evidence="2" id="KW-1003">Cell membrane</keyword>
<dbReference type="Pfam" id="PF01292">
    <property type="entry name" value="Ni_hydr_CYTB"/>
    <property type="match status" value="1"/>
</dbReference>
<feature type="compositionally biased region" description="Low complexity" evidence="6">
    <location>
        <begin position="14"/>
        <end position="34"/>
    </location>
</feature>
<keyword evidence="10" id="KW-1185">Reference proteome</keyword>
<evidence type="ECO:0000256" key="1">
    <source>
        <dbReference type="ARBA" id="ARBA00004651"/>
    </source>
</evidence>
<evidence type="ECO:0000256" key="6">
    <source>
        <dbReference type="SAM" id="MobiDB-lite"/>
    </source>
</evidence>
<dbReference type="Gene3D" id="1.20.950.20">
    <property type="entry name" value="Transmembrane di-heme cytochromes, Chain C"/>
    <property type="match status" value="1"/>
</dbReference>
<feature type="compositionally biased region" description="Pro residues" evidence="6">
    <location>
        <begin position="1"/>
        <end position="13"/>
    </location>
</feature>
<feature type="domain" description="Cytochrome b561 bacterial/Ni-hydrogenase" evidence="8">
    <location>
        <begin position="62"/>
        <end position="231"/>
    </location>
</feature>
<keyword evidence="4 7" id="KW-1133">Transmembrane helix</keyword>
<dbReference type="PANTHER" id="PTHR30485:SF1">
    <property type="entry name" value="CYTOCHROME YDHU-RELATED"/>
    <property type="match status" value="1"/>
</dbReference>
<organism evidence="9 10">
    <name type="scientific">Duganella aceris</name>
    <dbReference type="NCBI Taxonomy" id="2703883"/>
    <lineage>
        <taxon>Bacteria</taxon>
        <taxon>Pseudomonadati</taxon>
        <taxon>Pseudomonadota</taxon>
        <taxon>Betaproteobacteria</taxon>
        <taxon>Burkholderiales</taxon>
        <taxon>Oxalobacteraceae</taxon>
        <taxon>Telluria group</taxon>
        <taxon>Duganella</taxon>
    </lineage>
</organism>
<comment type="caution">
    <text evidence="9">The sequence shown here is derived from an EMBL/GenBank/DDBJ whole genome shotgun (WGS) entry which is preliminary data.</text>
</comment>
<evidence type="ECO:0000259" key="8">
    <source>
        <dbReference type="Pfam" id="PF01292"/>
    </source>
</evidence>
<feature type="transmembrane region" description="Helical" evidence="7">
    <location>
        <begin position="70"/>
        <end position="90"/>
    </location>
</feature>
<dbReference type="PANTHER" id="PTHR30485">
    <property type="entry name" value="NI/FE-HYDROGENASE 1 B-TYPE CYTOCHROME SUBUNIT"/>
    <property type="match status" value="1"/>
</dbReference>
<evidence type="ECO:0000256" key="5">
    <source>
        <dbReference type="ARBA" id="ARBA00023136"/>
    </source>
</evidence>
<accession>A0ABX0FMR7</accession>
<protein>
    <recommendedName>
        <fullName evidence="8">Cytochrome b561 bacterial/Ni-hydrogenase domain-containing protein</fullName>
    </recommendedName>
</protein>
<evidence type="ECO:0000256" key="3">
    <source>
        <dbReference type="ARBA" id="ARBA00022692"/>
    </source>
</evidence>
<dbReference type="InterPro" id="IPR011577">
    <property type="entry name" value="Cyt_b561_bac/Ni-Hgenase"/>
</dbReference>
<reference evidence="9 10" key="1">
    <citation type="submission" date="2020-01" db="EMBL/GenBank/DDBJ databases">
        <authorList>
            <person name="Lee S.D."/>
        </authorList>
    </citation>
    <scope>NUCLEOTIDE SEQUENCE [LARGE SCALE GENOMIC DNA]</scope>
    <source>
        <strain evidence="9 10">SAP-35</strain>
    </source>
</reference>
<gene>
    <name evidence="9" type="ORF">GW587_16580</name>
</gene>
<feature type="transmembrane region" description="Helical" evidence="7">
    <location>
        <begin position="200"/>
        <end position="222"/>
    </location>
</feature>
<evidence type="ECO:0000256" key="4">
    <source>
        <dbReference type="ARBA" id="ARBA00022989"/>
    </source>
</evidence>
<proteinExistence type="predicted"/>
<dbReference type="Proteomes" id="UP000666369">
    <property type="component" value="Unassembled WGS sequence"/>
</dbReference>
<dbReference type="InterPro" id="IPR051542">
    <property type="entry name" value="Hydrogenase_cytochrome"/>
</dbReference>
<evidence type="ECO:0000313" key="10">
    <source>
        <dbReference type="Proteomes" id="UP000666369"/>
    </source>
</evidence>
<feature type="region of interest" description="Disordered" evidence="6">
    <location>
        <begin position="1"/>
        <end position="34"/>
    </location>
</feature>
<dbReference type="RefSeq" id="WP_166105260.1">
    <property type="nucleotide sequence ID" value="NZ_JAADJT010000007.1"/>
</dbReference>
<feature type="transmembrane region" description="Helical" evidence="7">
    <location>
        <begin position="160"/>
        <end position="180"/>
    </location>
</feature>
<evidence type="ECO:0000256" key="7">
    <source>
        <dbReference type="SAM" id="Phobius"/>
    </source>
</evidence>
<dbReference type="EMBL" id="JAADJT010000007">
    <property type="protein sequence ID" value="NGZ85863.1"/>
    <property type="molecule type" value="Genomic_DNA"/>
</dbReference>
<keyword evidence="3 7" id="KW-0812">Transmembrane</keyword>
<evidence type="ECO:0000313" key="9">
    <source>
        <dbReference type="EMBL" id="NGZ85863.1"/>
    </source>
</evidence>
<evidence type="ECO:0000256" key="2">
    <source>
        <dbReference type="ARBA" id="ARBA00022475"/>
    </source>
</evidence>
<reference evidence="10" key="2">
    <citation type="submission" date="2023-07" db="EMBL/GenBank/DDBJ databases">
        <title>Duganella aceri sp. nov., isolated from tree sap.</title>
        <authorList>
            <person name="Kim I.S."/>
        </authorList>
    </citation>
    <scope>NUCLEOTIDE SEQUENCE [LARGE SCALE GENOMIC DNA]</scope>
    <source>
        <strain evidence="10">SAP-35</strain>
    </source>
</reference>
<comment type="subcellular location">
    <subcellularLocation>
        <location evidence="1">Cell membrane</location>
        <topology evidence="1">Multi-pass membrane protein</topology>
    </subcellularLocation>
</comment>
<feature type="transmembrane region" description="Helical" evidence="7">
    <location>
        <begin position="110"/>
        <end position="133"/>
    </location>
</feature>
<name>A0ABX0FMR7_9BURK</name>